<gene>
    <name evidence="1" type="ORF">EZS28_004010</name>
</gene>
<proteinExistence type="predicted"/>
<dbReference type="EMBL" id="SNRW01000557">
    <property type="protein sequence ID" value="KAA6400471.1"/>
    <property type="molecule type" value="Genomic_DNA"/>
</dbReference>
<name>A0A5J4WZV8_9EUKA</name>
<dbReference type="Proteomes" id="UP000324800">
    <property type="component" value="Unassembled WGS sequence"/>
</dbReference>
<reference evidence="1 2" key="1">
    <citation type="submission" date="2019-03" db="EMBL/GenBank/DDBJ databases">
        <title>Single cell metagenomics reveals metabolic interactions within the superorganism composed of flagellate Streblomastix strix and complex community of Bacteroidetes bacteria on its surface.</title>
        <authorList>
            <person name="Treitli S.C."/>
            <person name="Kolisko M."/>
            <person name="Husnik F."/>
            <person name="Keeling P."/>
            <person name="Hampl V."/>
        </authorList>
    </citation>
    <scope>NUCLEOTIDE SEQUENCE [LARGE SCALE GENOMIC DNA]</scope>
    <source>
        <strain evidence="1">ST1C</strain>
    </source>
</reference>
<protein>
    <submittedName>
        <fullName evidence="1">Uncharacterized protein</fullName>
    </submittedName>
</protein>
<sequence>MNSLIHFTELNDDLYAVQVDKENCRCNTCLQVAYFVLDSAKFCGNINCGPEQLFEEVIKDQGFFDRYKDCVLVVSINEDRPHIQNQHHLPKPQTRQH</sequence>
<organism evidence="1 2">
    <name type="scientific">Streblomastix strix</name>
    <dbReference type="NCBI Taxonomy" id="222440"/>
    <lineage>
        <taxon>Eukaryota</taxon>
        <taxon>Metamonada</taxon>
        <taxon>Preaxostyla</taxon>
        <taxon>Oxymonadida</taxon>
        <taxon>Streblomastigidae</taxon>
        <taxon>Streblomastix</taxon>
    </lineage>
</organism>
<comment type="caution">
    <text evidence="1">The sequence shown here is derived from an EMBL/GenBank/DDBJ whole genome shotgun (WGS) entry which is preliminary data.</text>
</comment>
<evidence type="ECO:0000313" key="2">
    <source>
        <dbReference type="Proteomes" id="UP000324800"/>
    </source>
</evidence>
<evidence type="ECO:0000313" key="1">
    <source>
        <dbReference type="EMBL" id="KAA6400471.1"/>
    </source>
</evidence>
<accession>A0A5J4WZV8</accession>
<dbReference type="AlphaFoldDB" id="A0A5J4WZV8"/>